<keyword evidence="1 5" id="KW-0963">Cytoplasm</keyword>
<comment type="similarity">
    <text evidence="5">Belongs to the FliW family.</text>
</comment>
<evidence type="ECO:0000256" key="5">
    <source>
        <dbReference type="HAMAP-Rule" id="MF_01185"/>
    </source>
</evidence>
<evidence type="ECO:0000256" key="3">
    <source>
        <dbReference type="ARBA" id="ARBA00022845"/>
    </source>
</evidence>
<evidence type="ECO:0000313" key="6">
    <source>
        <dbReference type="EMBL" id="SHF37595.1"/>
    </source>
</evidence>
<comment type="subcellular location">
    <subcellularLocation>
        <location evidence="5">Cytoplasm</location>
    </subcellularLocation>
</comment>
<evidence type="ECO:0000313" key="7">
    <source>
        <dbReference type="Proteomes" id="UP000184148"/>
    </source>
</evidence>
<keyword evidence="6" id="KW-0282">Flagellum</keyword>
<evidence type="ECO:0000256" key="4">
    <source>
        <dbReference type="ARBA" id="ARBA00023186"/>
    </source>
</evidence>
<dbReference type="AlphaFoldDB" id="A0A1M5B574"/>
<comment type="subunit">
    <text evidence="5">Interacts with translational regulator CsrA and flagellin(s).</text>
</comment>
<proteinExistence type="inferred from homology"/>
<comment type="function">
    <text evidence="5">Acts as an anti-CsrA protein, binds CsrA and prevents it from repressing translation of its target genes, one of which is flagellin. Binds to flagellin and participates in the assembly of the flagellum.</text>
</comment>
<keyword evidence="2 5" id="KW-1005">Bacterial flagellum biogenesis</keyword>
<dbReference type="STRING" id="1121429.SAMN02745133_02485"/>
<dbReference type="HAMAP" id="MF_01185">
    <property type="entry name" value="FliW"/>
    <property type="match status" value="1"/>
</dbReference>
<sequence>MDQTAICGVKIIFEQGIPGFENLKEFFISKPFADSPFYYLQAAQQADICFLLINPFEITKAYEFNLPEPVQEVLEIKELSDVAVFNVVNAREGLDNATVNLQAPVVINVRGLKGMQVVLNEPTWQLREPLKNLLQGKVGQ</sequence>
<dbReference type="OrthoDB" id="9801235at2"/>
<evidence type="ECO:0000256" key="1">
    <source>
        <dbReference type="ARBA" id="ARBA00022490"/>
    </source>
</evidence>
<name>A0A1M5B574_9FIRM</name>
<protein>
    <recommendedName>
        <fullName evidence="5">Flagellar assembly factor FliW</fullName>
    </recommendedName>
</protein>
<dbReference type="InterPro" id="IPR024046">
    <property type="entry name" value="Flagellar_assmbl_FliW_dom_sf"/>
</dbReference>
<dbReference type="Gene3D" id="2.30.290.10">
    <property type="entry name" value="BH3618-like"/>
    <property type="match status" value="1"/>
</dbReference>
<dbReference type="PANTHER" id="PTHR39190:SF1">
    <property type="entry name" value="FLAGELLAR ASSEMBLY FACTOR FLIW"/>
    <property type="match status" value="1"/>
</dbReference>
<reference evidence="7" key="1">
    <citation type="submission" date="2016-11" db="EMBL/GenBank/DDBJ databases">
        <authorList>
            <person name="Varghese N."/>
            <person name="Submissions S."/>
        </authorList>
    </citation>
    <scope>NUCLEOTIDE SEQUENCE [LARGE SCALE GENOMIC DNA]</scope>
    <source>
        <strain evidence="7">DSM 12395</strain>
    </source>
</reference>
<dbReference type="SUPFAM" id="SSF141457">
    <property type="entry name" value="BH3618-like"/>
    <property type="match status" value="1"/>
</dbReference>
<dbReference type="Pfam" id="PF02623">
    <property type="entry name" value="FliW"/>
    <property type="match status" value="1"/>
</dbReference>
<dbReference type="EMBL" id="FQUY01000020">
    <property type="protein sequence ID" value="SHF37595.1"/>
    <property type="molecule type" value="Genomic_DNA"/>
</dbReference>
<accession>A0A1M5B574</accession>
<gene>
    <name evidence="5" type="primary">fliW</name>
    <name evidence="6" type="ORF">SAMN02745133_02485</name>
</gene>
<organism evidence="6 7">
    <name type="scientific">Desulforamulus putei DSM 12395</name>
    <dbReference type="NCBI Taxonomy" id="1121429"/>
    <lineage>
        <taxon>Bacteria</taxon>
        <taxon>Bacillati</taxon>
        <taxon>Bacillota</taxon>
        <taxon>Clostridia</taxon>
        <taxon>Eubacteriales</taxon>
        <taxon>Peptococcaceae</taxon>
        <taxon>Desulforamulus</taxon>
    </lineage>
</organism>
<dbReference type="RefSeq" id="WP_073239703.1">
    <property type="nucleotide sequence ID" value="NZ_FQUY01000020.1"/>
</dbReference>
<dbReference type="GO" id="GO:0006417">
    <property type="term" value="P:regulation of translation"/>
    <property type="evidence" value="ECO:0007669"/>
    <property type="project" value="UniProtKB-KW"/>
</dbReference>
<evidence type="ECO:0000256" key="2">
    <source>
        <dbReference type="ARBA" id="ARBA00022795"/>
    </source>
</evidence>
<dbReference type="GO" id="GO:0044780">
    <property type="term" value="P:bacterial-type flagellum assembly"/>
    <property type="evidence" value="ECO:0007669"/>
    <property type="project" value="UniProtKB-UniRule"/>
</dbReference>
<dbReference type="PANTHER" id="PTHR39190">
    <property type="entry name" value="FLAGELLAR ASSEMBLY FACTOR FLIW"/>
    <property type="match status" value="1"/>
</dbReference>
<dbReference type="GO" id="GO:0005737">
    <property type="term" value="C:cytoplasm"/>
    <property type="evidence" value="ECO:0007669"/>
    <property type="project" value="UniProtKB-SubCell"/>
</dbReference>
<keyword evidence="7" id="KW-1185">Reference proteome</keyword>
<keyword evidence="6" id="KW-0969">Cilium</keyword>
<dbReference type="InterPro" id="IPR003775">
    <property type="entry name" value="Flagellar_assembly_factor_FliW"/>
</dbReference>
<dbReference type="Proteomes" id="UP000184148">
    <property type="component" value="Unassembled WGS sequence"/>
</dbReference>
<keyword evidence="6" id="KW-0966">Cell projection</keyword>
<keyword evidence="4 5" id="KW-0143">Chaperone</keyword>
<keyword evidence="3 5" id="KW-0810">Translation regulation</keyword>